<evidence type="ECO:0000313" key="4">
    <source>
        <dbReference type="Proteomes" id="UP001651880"/>
    </source>
</evidence>
<gene>
    <name evidence="3" type="ORF">LJD61_02340</name>
</gene>
<reference evidence="3 4" key="1">
    <citation type="submission" date="2021-10" db="EMBL/GenBank/DDBJ databases">
        <title>Lutispora strain m25 sp. nov., a thermophilic, non-spore-forming bacterium isolated from a lab-scale methanogenic bioreactor digesting anaerobic sludge.</title>
        <authorList>
            <person name="El Houari A."/>
            <person name="Mcdonald J."/>
        </authorList>
    </citation>
    <scope>NUCLEOTIDE SEQUENCE [LARGE SCALE GENOMIC DNA]</scope>
    <source>
        <strain evidence="4">m25</strain>
    </source>
</reference>
<dbReference type="InterPro" id="IPR002881">
    <property type="entry name" value="DUF58"/>
</dbReference>
<proteinExistence type="predicted"/>
<evidence type="ECO:0000256" key="1">
    <source>
        <dbReference type="SAM" id="Phobius"/>
    </source>
</evidence>
<evidence type="ECO:0000313" key="3">
    <source>
        <dbReference type="EMBL" id="MCQ1528388.1"/>
    </source>
</evidence>
<dbReference type="PANTHER" id="PTHR34351">
    <property type="entry name" value="SLR1927 PROTEIN-RELATED"/>
    <property type="match status" value="1"/>
</dbReference>
<dbReference type="Proteomes" id="UP001651880">
    <property type="component" value="Unassembled WGS sequence"/>
</dbReference>
<keyword evidence="1" id="KW-0472">Membrane</keyword>
<keyword evidence="4" id="KW-1185">Reference proteome</keyword>
<comment type="caution">
    <text evidence="3">The sequence shown here is derived from an EMBL/GenBank/DDBJ whole genome shotgun (WGS) entry which is preliminary data.</text>
</comment>
<name>A0ABT1NAU6_9FIRM</name>
<accession>A0ABT1NAU6</accession>
<sequence length="395" mass="44687">MDKVNIGAFIILGVLFISALLIGGTFFYGIFFFVLFLIILSYYSGKKIYRCMECLIWKTDVKVTAGVDMDYSVEIYNSSMFPIPYMKIDTSLPEKLTGEPERCNVRSLAPGGKTRLVRGFTCRHKGVYDLGLVDVTYSDPFSIFTWKKQFSNDISLTVYPRVHPIENIDIPANQLFGTISKKNSAFEDFTSVKDIRKYQYGDSLKKIHWKVSAHKGELYLKNLDMNASTHMHLFLDLCRDNYSGDHSDDIEEKAAEWAASLINFAMSKGIGVNLYAMGKEYINLSDREAGIFETYLDALANLKAEGTVGIVQLIYKEAQKLNNGVTIIVITPSVDSDLIEMAIQLKHKGFQFILFEINDESTKTQEADKIMPNGISYIGIQIHGESDKIVRDRYA</sequence>
<evidence type="ECO:0000259" key="2">
    <source>
        <dbReference type="Pfam" id="PF01882"/>
    </source>
</evidence>
<dbReference type="EMBL" id="JAJEKE010000001">
    <property type="protein sequence ID" value="MCQ1528388.1"/>
    <property type="molecule type" value="Genomic_DNA"/>
</dbReference>
<protein>
    <submittedName>
        <fullName evidence="3">DUF58 domain-containing protein</fullName>
    </submittedName>
</protein>
<feature type="transmembrane region" description="Helical" evidence="1">
    <location>
        <begin position="6"/>
        <end position="39"/>
    </location>
</feature>
<keyword evidence="1" id="KW-0812">Transmembrane</keyword>
<organism evidence="3 4">
    <name type="scientific">Lutispora saccharofermentans</name>
    <dbReference type="NCBI Taxonomy" id="3024236"/>
    <lineage>
        <taxon>Bacteria</taxon>
        <taxon>Bacillati</taxon>
        <taxon>Bacillota</taxon>
        <taxon>Clostridia</taxon>
        <taxon>Lutisporales</taxon>
        <taxon>Lutisporaceae</taxon>
        <taxon>Lutispora</taxon>
    </lineage>
</organism>
<dbReference type="Pfam" id="PF01882">
    <property type="entry name" value="DUF58"/>
    <property type="match status" value="1"/>
</dbReference>
<dbReference type="RefSeq" id="WP_255225870.1">
    <property type="nucleotide sequence ID" value="NZ_JAJEKE010000001.1"/>
</dbReference>
<keyword evidence="1" id="KW-1133">Transmembrane helix</keyword>
<dbReference type="PANTHER" id="PTHR34351:SF2">
    <property type="entry name" value="DUF58 DOMAIN-CONTAINING PROTEIN"/>
    <property type="match status" value="1"/>
</dbReference>
<feature type="domain" description="DUF58" evidence="2">
    <location>
        <begin position="194"/>
        <end position="283"/>
    </location>
</feature>